<dbReference type="EMBL" id="JAQZSM010000011">
    <property type="protein sequence ID" value="MDD7971983.1"/>
    <property type="molecule type" value="Genomic_DNA"/>
</dbReference>
<dbReference type="EC" id="2.4.-.-" evidence="2"/>
<dbReference type="Proteomes" id="UP001431784">
    <property type="component" value="Unassembled WGS sequence"/>
</dbReference>
<feature type="domain" description="Glycosyltransferase subfamily 4-like N-terminal" evidence="1">
    <location>
        <begin position="16"/>
        <end position="183"/>
    </location>
</feature>
<dbReference type="SUPFAM" id="SSF53756">
    <property type="entry name" value="UDP-Glycosyltransferase/glycogen phosphorylase"/>
    <property type="match status" value="1"/>
</dbReference>
<keyword evidence="2" id="KW-0328">Glycosyltransferase</keyword>
<dbReference type="Pfam" id="PF13439">
    <property type="entry name" value="Glyco_transf_4"/>
    <property type="match status" value="1"/>
</dbReference>
<organism evidence="2 3">
    <name type="scientific">Roseinatronobacter alkalisoli</name>
    <dbReference type="NCBI Taxonomy" id="3028235"/>
    <lineage>
        <taxon>Bacteria</taxon>
        <taxon>Pseudomonadati</taxon>
        <taxon>Pseudomonadota</taxon>
        <taxon>Alphaproteobacteria</taxon>
        <taxon>Rhodobacterales</taxon>
        <taxon>Paracoccaceae</taxon>
        <taxon>Roseinatronobacter</taxon>
    </lineage>
</organism>
<reference evidence="2" key="1">
    <citation type="submission" date="2023-02" db="EMBL/GenBank/DDBJ databases">
        <title>Description of Roseinatronobacter alkalisoli sp. nov., an alkaliphilic bacerium isolated from soda soil.</title>
        <authorList>
            <person name="Wei W."/>
        </authorList>
    </citation>
    <scope>NUCLEOTIDE SEQUENCE</scope>
    <source>
        <strain evidence="2">HJB301</strain>
    </source>
</reference>
<name>A0ABT5TA35_9RHOB</name>
<dbReference type="PANTHER" id="PTHR12526:SF637">
    <property type="entry name" value="GLYCOSYLTRANSFERASE EPSF-RELATED"/>
    <property type="match status" value="1"/>
</dbReference>
<keyword evidence="2" id="KW-0808">Transferase</keyword>
<gene>
    <name evidence="2" type="ORF">PUT78_12825</name>
</gene>
<evidence type="ECO:0000259" key="1">
    <source>
        <dbReference type="Pfam" id="PF13439"/>
    </source>
</evidence>
<keyword evidence="3" id="KW-1185">Reference proteome</keyword>
<dbReference type="PANTHER" id="PTHR12526">
    <property type="entry name" value="GLYCOSYLTRANSFERASE"/>
    <property type="match status" value="1"/>
</dbReference>
<sequence length="379" mass="41859">MNVNTFVLITKTLTKGGAASGARNLLGALRAAGAEVTVLDAYAQMQLHPIRAVRVAERVVERLAQDAETHFLRLGPPTFDLRAVYRQYKPDVIQLCDISANTIRFSDIAHLPCPVVHRMSDFWPYNGAHHYAETPPRQPDLADRMLRRLVFDGRSMPHRRVAPSDWLASRLGGPDISVIRNAVAVPTHVDPRSSVEGVVRFGFISGQIMDPRKGYAALPSLLNALAGRVDKRVQLHVFGRNANGNLAQIPGVETIHHPAFSSSDLARVYTSFDILLCPSRLDNSPNVVTEALAHGTPVIGQKGTGMESYIRQDIGGLIDFHRLNGPAVEEFSGVVQAISRNYEQISMQAMRYTRDELSPPVIGKLYLDLYEELLMKGVK</sequence>
<dbReference type="Pfam" id="PF13692">
    <property type="entry name" value="Glyco_trans_1_4"/>
    <property type="match status" value="1"/>
</dbReference>
<dbReference type="InterPro" id="IPR028098">
    <property type="entry name" value="Glyco_trans_4-like_N"/>
</dbReference>
<dbReference type="GO" id="GO:0016757">
    <property type="term" value="F:glycosyltransferase activity"/>
    <property type="evidence" value="ECO:0007669"/>
    <property type="project" value="UniProtKB-KW"/>
</dbReference>
<accession>A0ABT5TA35</accession>
<protein>
    <submittedName>
        <fullName evidence="2">Glycosyltransferase</fullName>
        <ecNumber evidence="2">2.4.-.-</ecNumber>
    </submittedName>
</protein>
<dbReference type="RefSeq" id="WP_274352662.1">
    <property type="nucleotide sequence ID" value="NZ_JAQZSM010000011.1"/>
</dbReference>
<evidence type="ECO:0000313" key="3">
    <source>
        <dbReference type="Proteomes" id="UP001431784"/>
    </source>
</evidence>
<dbReference type="Gene3D" id="3.40.50.2000">
    <property type="entry name" value="Glycogen Phosphorylase B"/>
    <property type="match status" value="2"/>
</dbReference>
<proteinExistence type="predicted"/>
<evidence type="ECO:0000313" key="2">
    <source>
        <dbReference type="EMBL" id="MDD7971983.1"/>
    </source>
</evidence>
<comment type="caution">
    <text evidence="2">The sequence shown here is derived from an EMBL/GenBank/DDBJ whole genome shotgun (WGS) entry which is preliminary data.</text>
</comment>